<evidence type="ECO:0000313" key="2">
    <source>
        <dbReference type="Proteomes" id="UP000249390"/>
    </source>
</evidence>
<protein>
    <submittedName>
        <fullName evidence="1">Uncharacterized protein</fullName>
    </submittedName>
</protein>
<sequence length="147" mass="16971">MKHESKLSKLPSNFAPIGRSNFICNCYNPTVQFHFQLAKSSRQSPNPWRFFKNQEPVHHWHHKCLPVWERYFRKAAFIKDNNELRNEKTQIDQANVVSATQIANQLAMVGVNLAGIQLGVSTEINDLVYDTHKSSLWPGIHELSDKD</sequence>
<evidence type="ECO:0000313" key="1">
    <source>
        <dbReference type="EMBL" id="RAL52802.1"/>
    </source>
</evidence>
<dbReference type="EMBL" id="NQVE01000030">
    <property type="protein sequence ID" value="RAL52802.1"/>
    <property type="molecule type" value="Genomic_DNA"/>
</dbReference>
<reference evidence="1 2" key="1">
    <citation type="submission" date="2018-06" db="EMBL/GenBank/DDBJ databases">
        <title>The Genome of Cuscuta australis (Dodder) Provides Insight into the Evolution of Plant Parasitism.</title>
        <authorList>
            <person name="Liu H."/>
        </authorList>
    </citation>
    <scope>NUCLEOTIDE SEQUENCE [LARGE SCALE GENOMIC DNA]</scope>
    <source>
        <strain evidence="2">cv. Yunnan</strain>
        <tissue evidence="1">Vines</tissue>
    </source>
</reference>
<comment type="caution">
    <text evidence="1">The sequence shown here is derived from an EMBL/GenBank/DDBJ whole genome shotgun (WGS) entry which is preliminary data.</text>
</comment>
<organism evidence="1 2">
    <name type="scientific">Cuscuta australis</name>
    <dbReference type="NCBI Taxonomy" id="267555"/>
    <lineage>
        <taxon>Eukaryota</taxon>
        <taxon>Viridiplantae</taxon>
        <taxon>Streptophyta</taxon>
        <taxon>Embryophyta</taxon>
        <taxon>Tracheophyta</taxon>
        <taxon>Spermatophyta</taxon>
        <taxon>Magnoliopsida</taxon>
        <taxon>eudicotyledons</taxon>
        <taxon>Gunneridae</taxon>
        <taxon>Pentapetalae</taxon>
        <taxon>asterids</taxon>
        <taxon>lamiids</taxon>
        <taxon>Solanales</taxon>
        <taxon>Convolvulaceae</taxon>
        <taxon>Cuscuteae</taxon>
        <taxon>Cuscuta</taxon>
        <taxon>Cuscuta subgen. Grammica</taxon>
        <taxon>Cuscuta sect. Cleistogrammica</taxon>
    </lineage>
</organism>
<proteinExistence type="predicted"/>
<dbReference type="Proteomes" id="UP000249390">
    <property type="component" value="Unassembled WGS sequence"/>
</dbReference>
<keyword evidence="2" id="KW-1185">Reference proteome</keyword>
<name>A0A328E477_9ASTE</name>
<gene>
    <name evidence="1" type="ORF">DM860_007570</name>
</gene>
<accession>A0A328E477</accession>
<dbReference type="AlphaFoldDB" id="A0A328E477"/>